<evidence type="ECO:0000313" key="12">
    <source>
        <dbReference type="Proteomes" id="UP000008066"/>
    </source>
</evidence>
<dbReference type="GO" id="GO:0031144">
    <property type="term" value="P:proteasome localization"/>
    <property type="evidence" value="ECO:0007669"/>
    <property type="project" value="UniProtKB-UniRule"/>
</dbReference>
<comment type="subunit">
    <text evidence="2 9">Binds the proteasome.</text>
</comment>
<dbReference type="OMA" id="DMHKEVL"/>
<keyword evidence="5 9" id="KW-0963">Cytoplasm</keyword>
<dbReference type="STRING" id="759272.G0SE81"/>
<comment type="function">
    <text evidence="8 9">Involved in ubiquitin-mediated protein degradation. Regulatory factor in the ubiquitin/proteasome pathway that controls the turnover of proteasome substrates. Targets proteasomes to the nucleus and facilitates the degradation of nuclear proteins.</text>
</comment>
<evidence type="ECO:0000256" key="2">
    <source>
        <dbReference type="ARBA" id="ARBA00011464"/>
    </source>
</evidence>
<gene>
    <name evidence="11" type="ORF">CTHT_0062800</name>
</gene>
<dbReference type="Proteomes" id="UP000008066">
    <property type="component" value="Unassembled WGS sequence"/>
</dbReference>
<evidence type="ECO:0000256" key="10">
    <source>
        <dbReference type="SAM" id="MobiDB-lite"/>
    </source>
</evidence>
<dbReference type="PANTHER" id="PTHR28032">
    <property type="entry name" value="FI02826P"/>
    <property type="match status" value="1"/>
</dbReference>
<dbReference type="HOGENOM" id="CLU_033658_0_0_1"/>
<dbReference type="GO" id="GO:0015031">
    <property type="term" value="P:protein transport"/>
    <property type="evidence" value="ECO:0007669"/>
    <property type="project" value="UniProtKB-UniRule"/>
</dbReference>
<dbReference type="GO" id="GO:0031965">
    <property type="term" value="C:nuclear membrane"/>
    <property type="evidence" value="ECO:0007669"/>
    <property type="project" value="TreeGrafter"/>
</dbReference>
<protein>
    <recommendedName>
        <fullName evidence="3 9">Tethering factor for nuclear proteasome STS1</fullName>
    </recommendedName>
</protein>
<evidence type="ECO:0000313" key="11">
    <source>
        <dbReference type="EMBL" id="EGS18258.1"/>
    </source>
</evidence>
<evidence type="ECO:0000256" key="6">
    <source>
        <dbReference type="ARBA" id="ARBA00022927"/>
    </source>
</evidence>
<comment type="similarity">
    <text evidence="1 9">Belongs to the cut8/STS1 family.</text>
</comment>
<dbReference type="EMBL" id="GL988046">
    <property type="protein sequence ID" value="EGS18258.1"/>
    <property type="molecule type" value="Genomic_DNA"/>
</dbReference>
<dbReference type="GeneID" id="18260318"/>
<feature type="region of interest" description="Disordered" evidence="10">
    <location>
        <begin position="51"/>
        <end position="114"/>
    </location>
</feature>
<dbReference type="Pfam" id="PF08559">
    <property type="entry name" value="Cut8"/>
    <property type="match status" value="1"/>
</dbReference>
<dbReference type="GO" id="GO:0071630">
    <property type="term" value="P:nuclear protein quality control by the ubiquitin-proteasome system"/>
    <property type="evidence" value="ECO:0007669"/>
    <property type="project" value="UniProtKB-UniRule"/>
</dbReference>
<keyword evidence="4 9" id="KW-0813">Transport</keyword>
<evidence type="ECO:0000256" key="5">
    <source>
        <dbReference type="ARBA" id="ARBA00022490"/>
    </source>
</evidence>
<dbReference type="Gene3D" id="1.20.58.1590">
    <property type="entry name" value="Tethering factor for nuclear proteasome Cut8/Sts1"/>
    <property type="match status" value="1"/>
</dbReference>
<dbReference type="InterPro" id="IPR038422">
    <property type="entry name" value="Cut8/Sts1_sf"/>
</dbReference>
<accession>G0SE81</accession>
<dbReference type="InterPro" id="IPR013868">
    <property type="entry name" value="Cut8/Sts1_fam"/>
</dbReference>
<dbReference type="KEGG" id="cthr:CTHT_0062800"/>
<evidence type="ECO:0000256" key="9">
    <source>
        <dbReference type="RuleBase" id="RU368013"/>
    </source>
</evidence>
<reference evidence="11 12" key="1">
    <citation type="journal article" date="2011" name="Cell">
        <title>Insight into structure and assembly of the nuclear pore complex by utilizing the genome of a eukaryotic thermophile.</title>
        <authorList>
            <person name="Amlacher S."/>
            <person name="Sarges P."/>
            <person name="Flemming D."/>
            <person name="van Noort V."/>
            <person name="Kunze R."/>
            <person name="Devos D.P."/>
            <person name="Arumugam M."/>
            <person name="Bork P."/>
            <person name="Hurt E."/>
        </authorList>
    </citation>
    <scope>NUCLEOTIDE SEQUENCE [LARGE SCALE GENOMIC DNA]</scope>
    <source>
        <strain evidence="12">DSM 1495 / CBS 144.50 / IMI 039719</strain>
    </source>
</reference>
<dbReference type="OrthoDB" id="10061064at2759"/>
<evidence type="ECO:0000256" key="7">
    <source>
        <dbReference type="ARBA" id="ARBA00023242"/>
    </source>
</evidence>
<evidence type="ECO:0000256" key="8">
    <source>
        <dbReference type="ARBA" id="ARBA00025651"/>
    </source>
</evidence>
<organism evidence="12">
    <name type="scientific">Chaetomium thermophilum (strain DSM 1495 / CBS 144.50 / IMI 039719)</name>
    <name type="common">Thermochaetoides thermophila</name>
    <dbReference type="NCBI Taxonomy" id="759272"/>
    <lineage>
        <taxon>Eukaryota</taxon>
        <taxon>Fungi</taxon>
        <taxon>Dikarya</taxon>
        <taxon>Ascomycota</taxon>
        <taxon>Pezizomycotina</taxon>
        <taxon>Sordariomycetes</taxon>
        <taxon>Sordariomycetidae</taxon>
        <taxon>Sordariales</taxon>
        <taxon>Chaetomiaceae</taxon>
        <taxon>Thermochaetoides</taxon>
    </lineage>
</organism>
<dbReference type="FunFam" id="1.20.58.1590:FF:000001">
    <property type="entry name" value="Tethering factor for nuclear proteasome STS1"/>
    <property type="match status" value="1"/>
</dbReference>
<comment type="subcellular location">
    <subcellularLocation>
        <location evidence="9">Cytoplasm</location>
    </subcellularLocation>
    <subcellularLocation>
        <location evidence="9">Nucleus</location>
    </subcellularLocation>
</comment>
<name>G0SE81_CHATD</name>
<dbReference type="RefSeq" id="XP_006696589.1">
    <property type="nucleotide sequence ID" value="XM_006696526.1"/>
</dbReference>
<dbReference type="AlphaFoldDB" id="G0SE81"/>
<evidence type="ECO:0000256" key="1">
    <source>
        <dbReference type="ARBA" id="ARBA00006199"/>
    </source>
</evidence>
<keyword evidence="12" id="KW-1185">Reference proteome</keyword>
<keyword evidence="7 9" id="KW-0539">Nucleus</keyword>
<dbReference type="PANTHER" id="PTHR28032:SF1">
    <property type="entry name" value="FI02826P"/>
    <property type="match status" value="1"/>
</dbReference>
<proteinExistence type="inferred from homology"/>
<dbReference type="GO" id="GO:0070628">
    <property type="term" value="F:proteasome binding"/>
    <property type="evidence" value="ECO:0007669"/>
    <property type="project" value="TreeGrafter"/>
</dbReference>
<feature type="compositionally biased region" description="Polar residues" evidence="10">
    <location>
        <begin position="87"/>
        <end position="99"/>
    </location>
</feature>
<sequence length="346" mass="38495">MNVLLSPQPPVLPHQREAARCPTPLSGMLASCSRSSSLDDEKDRRRALLHRARNSGRLFSDPSAASQIAMASRKRKVDDDQDEMSVSPLNSPPTISRQLASRPPKRTRPINDITGRPLPLHRLLETLNTTQLRQVLQKICERHPEISYEIVTTAERPSPEAALQVLSEYQEKLRAAFPFGESSSDYTYSRVRQALISLTDAISDFIPQFLPPIEQQVNHSFQFLDGATKIIHELPDWDNKQYNHHKDNAYDEISNAWALTITEAAKRGGGFILHSAGWDQCLAKHNQRSGGKLGLAMNALVTHVGWIGNNNGNVYQSSPAPLSDQSSILNQLLNGTYGSPVRVGPW</sequence>
<keyword evidence="6 9" id="KW-0653">Protein transport</keyword>
<dbReference type="GO" id="GO:0005737">
    <property type="term" value="C:cytoplasm"/>
    <property type="evidence" value="ECO:0007669"/>
    <property type="project" value="UniProtKB-SubCell"/>
</dbReference>
<evidence type="ECO:0000256" key="3">
    <source>
        <dbReference type="ARBA" id="ARBA00016204"/>
    </source>
</evidence>
<dbReference type="eggNOG" id="ENOG502RNK4">
    <property type="taxonomic scope" value="Eukaryota"/>
</dbReference>
<evidence type="ECO:0000256" key="4">
    <source>
        <dbReference type="ARBA" id="ARBA00022448"/>
    </source>
</evidence>